<dbReference type="RefSeq" id="XP_056544720.1">
    <property type="nucleotide sequence ID" value="XM_056685978.1"/>
</dbReference>
<dbReference type="InterPro" id="IPR015421">
    <property type="entry name" value="PyrdxlP-dep_Trfase_major"/>
</dbReference>
<evidence type="ECO:0000313" key="6">
    <source>
        <dbReference type="Proteomes" id="UP001149163"/>
    </source>
</evidence>
<dbReference type="EMBL" id="JAPQKN010000002">
    <property type="protein sequence ID" value="KAJ5168259.1"/>
    <property type="molecule type" value="Genomic_DNA"/>
</dbReference>
<dbReference type="PANTHER" id="PTHR13693">
    <property type="entry name" value="CLASS II AMINOTRANSFERASE/8-AMINO-7-OXONONANOATE SYNTHASE"/>
    <property type="match status" value="1"/>
</dbReference>
<protein>
    <submittedName>
        <fullName evidence="5">PLP-dependent transferase</fullName>
    </submittedName>
</protein>
<dbReference type="Gene3D" id="3.40.640.10">
    <property type="entry name" value="Type I PLP-dependent aspartate aminotransferase-like (Major domain)"/>
    <property type="match status" value="2"/>
</dbReference>
<evidence type="ECO:0000256" key="3">
    <source>
        <dbReference type="SAM" id="Phobius"/>
    </source>
</evidence>
<feature type="domain" description="Aminotransferase class I/classII large" evidence="4">
    <location>
        <begin position="198"/>
        <end position="488"/>
    </location>
</feature>
<reference evidence="5" key="1">
    <citation type="submission" date="2022-11" db="EMBL/GenBank/DDBJ databases">
        <authorList>
            <person name="Petersen C."/>
        </authorList>
    </citation>
    <scope>NUCLEOTIDE SEQUENCE</scope>
    <source>
        <strain evidence="5">IBT 26290</strain>
    </source>
</reference>
<dbReference type="GO" id="GO:0016740">
    <property type="term" value="F:transferase activity"/>
    <property type="evidence" value="ECO:0007669"/>
    <property type="project" value="UniProtKB-KW"/>
</dbReference>
<gene>
    <name evidence="5" type="ORF">N7482_003853</name>
</gene>
<dbReference type="InterPro" id="IPR015424">
    <property type="entry name" value="PyrdxlP-dep_Trfase"/>
</dbReference>
<sequence>MEKGPSRILKMSQTEAICRVSKAVELPNGPETTEADRMKVADSTAVRLPQAASPSVSKRSHSSPSRGFSLAMLQESLAFASSYLQVRLKEGKKPYNPLTKIGRFNHYIVDPLFRWHGRNDRIVASQSLGRVSMQGENRSVLNGGSHNYAGLYELSPQDEQLQRKCLDNLPLADAEAVPLLNQLMVDGLARFFNADCCYTTTTGYQSNVLGLPAIARDNSLIVMDEKCHNSIFTASYMSRARARKKFRHNDMAHLQSILESTQGDHFDIIVVVEGLYSMDGTIPPLDCLYVLKKKFNFTLYVDEAHSFGSIGKTGGGCLEMWNDQHPEALIPEDVIDVRSAVLSKAVGGIGGFVCATAPFQEGLRRRAEELAKRGESLTTSTMLQTLSLLRQPRRLVSHLHRLLDLSRFCHEELARQGVHIYGDVYVPMLPVYGGRPSKAAELSHVLRQQGLVASPVSAPAVEIWESRVRVTLSASYSDEDVNALIDAIITASQRIGLSRPTNVPRQMYRCATSPVDERELKREAQEVHADLSRALQQQIEQLVATQHAGISAAEIAAGHAARQVYGLGSGSARWILGTFPPHLEVEDFTAQLTRQPAALTYPDSDLGLMSTIAGLCRPVMACRRHYFLVPASLPSTAEEGFRVASKNSGTVCLTYADRDALVPLFEALSWRSATYLTLYLDPVVGGGYMNLMALATQLAAKRGVIQGMTVLLNDTNGLGRLGPSQLGIASAVDLVRFSQILSARILVSGSFYRAFGLPGGYLAGDPTIIEELRYTSRCYMFTTSPQPFVMAMVKEALQGRLSAAPVEERHTMAMATKSRPGNVLSMLRRTVRRLPQEWAPLLALVLVFLHVLFKMV</sequence>
<comment type="caution">
    <text evidence="5">The sequence shown here is derived from an EMBL/GenBank/DDBJ whole genome shotgun (WGS) entry which is preliminary data.</text>
</comment>
<feature type="domain" description="Aminotransferase class I/classII large" evidence="4">
    <location>
        <begin position="745"/>
        <end position="800"/>
    </location>
</feature>
<dbReference type="GeneID" id="81425154"/>
<comment type="cofactor">
    <cofactor evidence="1">
        <name>pyridoxal 5'-phosphate</name>
        <dbReference type="ChEBI" id="CHEBI:597326"/>
    </cofactor>
</comment>
<dbReference type="InterPro" id="IPR015422">
    <property type="entry name" value="PyrdxlP-dep_Trfase_small"/>
</dbReference>
<organism evidence="5 6">
    <name type="scientific">Penicillium canariense</name>
    <dbReference type="NCBI Taxonomy" id="189055"/>
    <lineage>
        <taxon>Eukaryota</taxon>
        <taxon>Fungi</taxon>
        <taxon>Dikarya</taxon>
        <taxon>Ascomycota</taxon>
        <taxon>Pezizomycotina</taxon>
        <taxon>Eurotiomycetes</taxon>
        <taxon>Eurotiomycetidae</taxon>
        <taxon>Eurotiales</taxon>
        <taxon>Aspergillaceae</taxon>
        <taxon>Penicillium</taxon>
    </lineage>
</organism>
<evidence type="ECO:0000256" key="2">
    <source>
        <dbReference type="ARBA" id="ARBA00022679"/>
    </source>
</evidence>
<evidence type="ECO:0000259" key="4">
    <source>
        <dbReference type="Pfam" id="PF00155"/>
    </source>
</evidence>
<dbReference type="OrthoDB" id="4322453at2759"/>
<name>A0A9W9I7S7_9EURO</name>
<reference evidence="5" key="2">
    <citation type="journal article" date="2023" name="IMA Fungus">
        <title>Comparative genomic study of the Penicillium genus elucidates a diverse pangenome and 15 lateral gene transfer events.</title>
        <authorList>
            <person name="Petersen C."/>
            <person name="Sorensen T."/>
            <person name="Nielsen M.R."/>
            <person name="Sondergaard T.E."/>
            <person name="Sorensen J.L."/>
            <person name="Fitzpatrick D.A."/>
            <person name="Frisvad J.C."/>
            <person name="Nielsen K.L."/>
        </authorList>
    </citation>
    <scope>NUCLEOTIDE SEQUENCE</scope>
    <source>
        <strain evidence="5">IBT 26290</strain>
    </source>
</reference>
<dbReference type="InterPro" id="IPR050087">
    <property type="entry name" value="AON_synthase_class-II"/>
</dbReference>
<evidence type="ECO:0000256" key="1">
    <source>
        <dbReference type="ARBA" id="ARBA00001933"/>
    </source>
</evidence>
<keyword evidence="2 5" id="KW-0808">Transferase</keyword>
<keyword evidence="6" id="KW-1185">Reference proteome</keyword>
<dbReference type="Proteomes" id="UP001149163">
    <property type="component" value="Unassembled WGS sequence"/>
</dbReference>
<keyword evidence="3" id="KW-0812">Transmembrane</keyword>
<proteinExistence type="predicted"/>
<dbReference type="Gene3D" id="3.90.1150.10">
    <property type="entry name" value="Aspartate Aminotransferase, domain 1"/>
    <property type="match status" value="1"/>
</dbReference>
<dbReference type="Pfam" id="PF00155">
    <property type="entry name" value="Aminotran_1_2"/>
    <property type="match status" value="2"/>
</dbReference>
<accession>A0A9W9I7S7</accession>
<keyword evidence="3" id="KW-0472">Membrane</keyword>
<evidence type="ECO:0000313" key="5">
    <source>
        <dbReference type="EMBL" id="KAJ5168259.1"/>
    </source>
</evidence>
<dbReference type="PANTHER" id="PTHR13693:SF3">
    <property type="entry name" value="LD36009P"/>
    <property type="match status" value="1"/>
</dbReference>
<feature type="transmembrane region" description="Helical" evidence="3">
    <location>
        <begin position="838"/>
        <end position="855"/>
    </location>
</feature>
<dbReference type="InterPro" id="IPR004839">
    <property type="entry name" value="Aminotransferase_I/II_large"/>
</dbReference>
<dbReference type="AlphaFoldDB" id="A0A9W9I7S7"/>
<dbReference type="GO" id="GO:0030170">
    <property type="term" value="F:pyridoxal phosphate binding"/>
    <property type="evidence" value="ECO:0007669"/>
    <property type="project" value="InterPro"/>
</dbReference>
<dbReference type="SUPFAM" id="SSF53383">
    <property type="entry name" value="PLP-dependent transferases"/>
    <property type="match status" value="2"/>
</dbReference>
<keyword evidence="3" id="KW-1133">Transmembrane helix</keyword>